<dbReference type="InterPro" id="IPR013217">
    <property type="entry name" value="Methyltransf_12"/>
</dbReference>
<dbReference type="Pfam" id="PF08242">
    <property type="entry name" value="Methyltransf_12"/>
    <property type="match status" value="1"/>
</dbReference>
<dbReference type="Gene3D" id="3.40.50.150">
    <property type="entry name" value="Vaccinia Virus protein VP39"/>
    <property type="match status" value="1"/>
</dbReference>
<name>A0A0H3D6B1_AMYMU</name>
<dbReference type="PATRIC" id="fig|749927.5.peg.4936"/>
<dbReference type="Proteomes" id="UP000000328">
    <property type="component" value="Chromosome"/>
</dbReference>
<dbReference type="InterPro" id="IPR029063">
    <property type="entry name" value="SAM-dependent_MTases_sf"/>
</dbReference>
<sequence length="341" mass="37289">MTVAASPRRELFREIKQSASAPDIAAAAALLEIGDRLGVLEEISTGGKFTASRLASIGELPESGVARYLEALESAGIIERVDTDGDFFRTVSDYDVIRHQAGYVSWTMNANRPFVEHPREFLIDPESARAAYVRDGRQVAVSSQWMGSLAFYPAAFEAITEARPTRVADLGSGTCRLLIELLDMLPGTTGLGLDLDQGACDAAKDAAAHAGMSDRLTVLQRSIQSLATDPGPLLDADVIHAGFVFHDMLPDEEHIADAVLANCHTALRPGGLMAITEAIPYVRTERERRFSSIVTYYHREFMTRKLLSVAEWEHKLSGAGFRHVETVELGFPTGRLFLARK</sequence>
<dbReference type="KEGG" id="amd:AMED_4774"/>
<proteinExistence type="predicted"/>
<accession>A0A0H3D6B1</accession>
<dbReference type="PANTHER" id="PTHR43675">
    <property type="entry name" value="ARSENITE METHYLTRANSFERASE"/>
    <property type="match status" value="1"/>
</dbReference>
<dbReference type="AlphaFoldDB" id="A0A0H3D6B1"/>
<dbReference type="SUPFAM" id="SSF53335">
    <property type="entry name" value="S-adenosyl-L-methionine-dependent methyltransferases"/>
    <property type="match status" value="1"/>
</dbReference>
<dbReference type="OrthoDB" id="3359395at2"/>
<protein>
    <submittedName>
        <fullName evidence="2">Methyltransferase type 12</fullName>
    </submittedName>
</protein>
<dbReference type="GO" id="GO:0032259">
    <property type="term" value="P:methylation"/>
    <property type="evidence" value="ECO:0007669"/>
    <property type="project" value="UniProtKB-KW"/>
</dbReference>
<dbReference type="HOGENOM" id="CLU_055080_0_0_11"/>
<dbReference type="GeneID" id="92872489"/>
<keyword evidence="2" id="KW-0489">Methyltransferase</keyword>
<dbReference type="EMBL" id="CP002000">
    <property type="protein sequence ID" value="ADJ46540.1"/>
    <property type="molecule type" value="Genomic_DNA"/>
</dbReference>
<dbReference type="InterPro" id="IPR036390">
    <property type="entry name" value="WH_DNA-bd_sf"/>
</dbReference>
<keyword evidence="2" id="KW-0808">Transferase</keyword>
<dbReference type="SUPFAM" id="SSF46785">
    <property type="entry name" value="Winged helix' DNA-binding domain"/>
    <property type="match status" value="1"/>
</dbReference>
<dbReference type="InterPro" id="IPR026669">
    <property type="entry name" value="Arsenite_MeTrfase-like"/>
</dbReference>
<evidence type="ECO:0000313" key="3">
    <source>
        <dbReference type="Proteomes" id="UP000000328"/>
    </source>
</evidence>
<dbReference type="GO" id="GO:0008168">
    <property type="term" value="F:methyltransferase activity"/>
    <property type="evidence" value="ECO:0007669"/>
    <property type="project" value="UniProtKB-KW"/>
</dbReference>
<organism evidence="2 3">
    <name type="scientific">Amycolatopsis mediterranei (strain U-32)</name>
    <dbReference type="NCBI Taxonomy" id="749927"/>
    <lineage>
        <taxon>Bacteria</taxon>
        <taxon>Bacillati</taxon>
        <taxon>Actinomycetota</taxon>
        <taxon>Actinomycetes</taxon>
        <taxon>Pseudonocardiales</taxon>
        <taxon>Pseudonocardiaceae</taxon>
        <taxon>Amycolatopsis</taxon>
    </lineage>
</organism>
<gene>
    <name evidence="2" type="ordered locus">AMED_4774</name>
</gene>
<reference evidence="2 3" key="1">
    <citation type="journal article" date="2010" name="Cell Res.">
        <title>Complete genome sequence of the rifamycin SV-producing Amycolatopsis mediterranei U32 revealed its genetic characteristics in phylogeny and metabolism.</title>
        <authorList>
            <person name="Zhao W."/>
            <person name="Zhong Y."/>
            <person name="Yuan H."/>
            <person name="Wang J."/>
            <person name="Zheng H."/>
            <person name="Wang Y."/>
            <person name="Cen X."/>
            <person name="Xu F."/>
            <person name="Bai J."/>
            <person name="Han X."/>
            <person name="Lu G."/>
            <person name="Zhu Y."/>
            <person name="Shao Z."/>
            <person name="Yan H."/>
            <person name="Li C."/>
            <person name="Peng N."/>
            <person name="Zhang Z."/>
            <person name="Zhang Y."/>
            <person name="Lin W."/>
            <person name="Fan Y."/>
            <person name="Qin Z."/>
            <person name="Hu Y."/>
            <person name="Zhu B."/>
            <person name="Wang S."/>
            <person name="Ding X."/>
            <person name="Zhao G.P."/>
        </authorList>
    </citation>
    <scope>NUCLEOTIDE SEQUENCE [LARGE SCALE GENOMIC DNA]</scope>
    <source>
        <strain evidence="3">U-32</strain>
    </source>
</reference>
<dbReference type="PANTHER" id="PTHR43675:SF30">
    <property type="entry name" value="CYCLOPROPANE-FATTY-ACYL-PHOSPHOLIPID SYNTHASE"/>
    <property type="match status" value="1"/>
</dbReference>
<dbReference type="RefSeq" id="WP_013226606.1">
    <property type="nucleotide sequence ID" value="NC_014318.1"/>
</dbReference>
<evidence type="ECO:0000259" key="1">
    <source>
        <dbReference type="Pfam" id="PF08242"/>
    </source>
</evidence>
<dbReference type="CDD" id="cd02440">
    <property type="entry name" value="AdoMet_MTases"/>
    <property type="match status" value="1"/>
</dbReference>
<evidence type="ECO:0000313" key="2">
    <source>
        <dbReference type="EMBL" id="ADJ46540.1"/>
    </source>
</evidence>
<dbReference type="eggNOG" id="COG2226">
    <property type="taxonomic scope" value="Bacteria"/>
</dbReference>
<feature type="domain" description="Methyltransferase type 12" evidence="1">
    <location>
        <begin position="169"/>
        <end position="272"/>
    </location>
</feature>